<evidence type="ECO:0000313" key="4">
    <source>
        <dbReference type="Proteomes" id="UP000248840"/>
    </source>
</evidence>
<proteinExistence type="predicted"/>
<feature type="chain" id="PRO_5016254150" description="Prolyl-tRNA synthetase" evidence="2">
    <location>
        <begin position="27"/>
        <end position="341"/>
    </location>
</feature>
<reference evidence="3 4" key="1">
    <citation type="submission" date="2018-06" db="EMBL/GenBank/DDBJ databases">
        <title>Genomic Encyclopedia of Archaeal and Bacterial Type Strains, Phase II (KMG-II): from individual species to whole genera.</title>
        <authorList>
            <person name="Goeker M."/>
        </authorList>
    </citation>
    <scope>NUCLEOTIDE SEQUENCE [LARGE SCALE GENOMIC DNA]</scope>
    <source>
        <strain evidence="3 4">DSM 25663</strain>
    </source>
</reference>
<feature type="compositionally biased region" description="Gly residues" evidence="1">
    <location>
        <begin position="317"/>
        <end position="341"/>
    </location>
</feature>
<comment type="caution">
    <text evidence="3">The sequence shown here is derived from an EMBL/GenBank/DDBJ whole genome shotgun (WGS) entry which is preliminary data.</text>
</comment>
<feature type="compositionally biased region" description="Polar residues" evidence="1">
    <location>
        <begin position="245"/>
        <end position="277"/>
    </location>
</feature>
<dbReference type="Proteomes" id="UP000248840">
    <property type="component" value="Unassembled WGS sequence"/>
</dbReference>
<sequence>MKTNQYLIKKTSLFFFFAVLTITANSCGSYQNSSYYDNDGIYGTSENVRPERHETARNGNYYKDYFSSLHKDNEQVFTDVDKYSTYKDSIAPNNAAPNQNSNDYAGWGSNPSTTTVNVYTNGWYTPSWGRYYGNYWGYNGWYGNSWGYNSWYAPSWSLSWGWYGPYYNYYGYGYYPYGYYYPNYFGYYGGGYWGWTNGHIGHTYAYSGGRRNNEFIGGIGSSTGGFGSGVRASNGGRIVGVPTNMPRNYNTLSTPRISVYSPRQSDYTPRTYNPSSTPNYNTPRSYSPSNSNYNYNTPRSYSPSTPSYSSPRSYAPSGGGFGGGGFSGGGGRAGGGGGGRR</sequence>
<evidence type="ECO:0000313" key="3">
    <source>
        <dbReference type="EMBL" id="RAR70841.1"/>
    </source>
</evidence>
<evidence type="ECO:0000256" key="2">
    <source>
        <dbReference type="SAM" id="SignalP"/>
    </source>
</evidence>
<evidence type="ECO:0000256" key="1">
    <source>
        <dbReference type="SAM" id="MobiDB-lite"/>
    </source>
</evidence>
<protein>
    <recommendedName>
        <fullName evidence="5">Prolyl-tRNA synthetase</fullName>
    </recommendedName>
</protein>
<evidence type="ECO:0008006" key="5">
    <source>
        <dbReference type="Google" id="ProtNLM"/>
    </source>
</evidence>
<organism evidence="3 4">
    <name type="scientific">Flavobacterium aciduliphilum</name>
    <dbReference type="NCBI Taxonomy" id="1101402"/>
    <lineage>
        <taxon>Bacteria</taxon>
        <taxon>Pseudomonadati</taxon>
        <taxon>Bacteroidota</taxon>
        <taxon>Flavobacteriia</taxon>
        <taxon>Flavobacteriales</taxon>
        <taxon>Flavobacteriaceae</taxon>
        <taxon>Flavobacterium</taxon>
    </lineage>
</organism>
<dbReference type="OrthoDB" id="1443506at2"/>
<accession>A0A328Y9U5</accession>
<feature type="region of interest" description="Disordered" evidence="1">
    <location>
        <begin position="243"/>
        <end position="341"/>
    </location>
</feature>
<dbReference type="RefSeq" id="WP_112113683.1">
    <property type="nucleotide sequence ID" value="NZ_QLSZ01000009.1"/>
</dbReference>
<dbReference type="EMBL" id="QLSZ01000009">
    <property type="protein sequence ID" value="RAR70841.1"/>
    <property type="molecule type" value="Genomic_DNA"/>
</dbReference>
<keyword evidence="2" id="KW-0732">Signal</keyword>
<name>A0A328Y9U5_9FLAO</name>
<gene>
    <name evidence="3" type="ORF">CLV55_10994</name>
</gene>
<dbReference type="AlphaFoldDB" id="A0A328Y9U5"/>
<keyword evidence="4" id="KW-1185">Reference proteome</keyword>
<feature type="compositionally biased region" description="Low complexity" evidence="1">
    <location>
        <begin position="278"/>
        <end position="316"/>
    </location>
</feature>
<feature type="signal peptide" evidence="2">
    <location>
        <begin position="1"/>
        <end position="26"/>
    </location>
</feature>